<feature type="region of interest" description="Disordered" evidence="1">
    <location>
        <begin position="32"/>
        <end position="56"/>
    </location>
</feature>
<reference evidence="2 3" key="1">
    <citation type="journal article" date="2015" name="Genome Biol. Evol.">
        <title>Phylogenomic analyses indicate that early fungi evolved digesting cell walls of algal ancestors of land plants.</title>
        <authorList>
            <person name="Chang Y."/>
            <person name="Wang S."/>
            <person name="Sekimoto S."/>
            <person name="Aerts A.L."/>
            <person name="Choi C."/>
            <person name="Clum A."/>
            <person name="LaButti K.M."/>
            <person name="Lindquist E.A."/>
            <person name="Yee Ngan C."/>
            <person name="Ohm R.A."/>
            <person name="Salamov A.A."/>
            <person name="Grigoriev I.V."/>
            <person name="Spatafora J.W."/>
            <person name="Berbee M.L."/>
        </authorList>
    </citation>
    <scope>NUCLEOTIDE SEQUENCE [LARGE SCALE GENOMIC DNA]</scope>
    <source>
        <strain evidence="2 3">JEL478</strain>
    </source>
</reference>
<organism evidence="2 3">
    <name type="scientific">Gonapodya prolifera (strain JEL478)</name>
    <name type="common">Monoblepharis prolifera</name>
    <dbReference type="NCBI Taxonomy" id="1344416"/>
    <lineage>
        <taxon>Eukaryota</taxon>
        <taxon>Fungi</taxon>
        <taxon>Fungi incertae sedis</taxon>
        <taxon>Chytridiomycota</taxon>
        <taxon>Chytridiomycota incertae sedis</taxon>
        <taxon>Monoblepharidomycetes</taxon>
        <taxon>Monoblepharidales</taxon>
        <taxon>Gonapodyaceae</taxon>
        <taxon>Gonapodya</taxon>
    </lineage>
</organism>
<evidence type="ECO:0000313" key="2">
    <source>
        <dbReference type="EMBL" id="KXS08878.1"/>
    </source>
</evidence>
<name>A0A138ZWK5_GONPJ</name>
<dbReference type="Proteomes" id="UP000070544">
    <property type="component" value="Unassembled WGS sequence"/>
</dbReference>
<gene>
    <name evidence="2" type="ORF">M427DRAFT_65070</name>
</gene>
<evidence type="ECO:0000313" key="3">
    <source>
        <dbReference type="Proteomes" id="UP000070544"/>
    </source>
</evidence>
<accession>A0A138ZWK5</accession>
<proteinExistence type="predicted"/>
<dbReference type="AlphaFoldDB" id="A0A138ZWK5"/>
<sequence length="56" mass="6680">MTSWWKNAIQRSPTHSRVYLDERGTEPITELTFSSTNPQTRHQRPRFIDSTRAYVE</sequence>
<keyword evidence="3" id="KW-1185">Reference proteome</keyword>
<dbReference type="EMBL" id="KQ965933">
    <property type="protein sequence ID" value="KXS08878.1"/>
    <property type="molecule type" value="Genomic_DNA"/>
</dbReference>
<evidence type="ECO:0000256" key="1">
    <source>
        <dbReference type="SAM" id="MobiDB-lite"/>
    </source>
</evidence>
<protein>
    <submittedName>
        <fullName evidence="2">Uncharacterized protein</fullName>
    </submittedName>
</protein>